<dbReference type="AlphaFoldDB" id="A0A0G0NB97"/>
<dbReference type="GO" id="GO:0006605">
    <property type="term" value="P:protein targeting"/>
    <property type="evidence" value="ECO:0007669"/>
    <property type="project" value="UniProtKB-UniRule"/>
</dbReference>
<evidence type="ECO:0000313" key="10">
    <source>
        <dbReference type="EMBL" id="KKR12743.1"/>
    </source>
</evidence>
<keyword evidence="3 9" id="KW-1003">Cell membrane</keyword>
<dbReference type="InterPro" id="IPR005807">
    <property type="entry name" value="SecE_bac"/>
</dbReference>
<comment type="subunit">
    <text evidence="9">Component of the Sec protein translocase complex. Heterotrimer consisting of SecY, SecE and SecG subunits. The heterotrimers can form oligomers, although 1 heterotrimer is thought to be able to translocate proteins. Interacts with the ribosome. Interacts with SecDF, and other proteins may be involved. Interacts with SecA.</text>
</comment>
<dbReference type="PANTHER" id="PTHR33910">
    <property type="entry name" value="PROTEIN TRANSLOCASE SUBUNIT SECE"/>
    <property type="match status" value="1"/>
</dbReference>
<evidence type="ECO:0000313" key="11">
    <source>
        <dbReference type="Proteomes" id="UP000034665"/>
    </source>
</evidence>
<evidence type="ECO:0000256" key="1">
    <source>
        <dbReference type="ARBA" id="ARBA00004370"/>
    </source>
</evidence>
<comment type="function">
    <text evidence="9">Essential subunit of the Sec protein translocation channel SecYEG. Clamps together the 2 halves of SecY. May contact the channel plug during translocation.</text>
</comment>
<dbReference type="Proteomes" id="UP000034665">
    <property type="component" value="Unassembled WGS sequence"/>
</dbReference>
<keyword evidence="4 9" id="KW-0812">Transmembrane</keyword>
<protein>
    <recommendedName>
        <fullName evidence="9">Protein translocase subunit SecE</fullName>
    </recommendedName>
</protein>
<evidence type="ECO:0000256" key="3">
    <source>
        <dbReference type="ARBA" id="ARBA00022475"/>
    </source>
</evidence>
<keyword evidence="6 9" id="KW-1133">Transmembrane helix</keyword>
<name>A0A0G0NB97_9BACT</name>
<dbReference type="InterPro" id="IPR001901">
    <property type="entry name" value="Translocase_SecE/Sec61-g"/>
</dbReference>
<evidence type="ECO:0000256" key="6">
    <source>
        <dbReference type="ARBA" id="ARBA00022989"/>
    </source>
</evidence>
<dbReference type="InterPro" id="IPR038379">
    <property type="entry name" value="SecE_sf"/>
</dbReference>
<dbReference type="GO" id="GO:0065002">
    <property type="term" value="P:intracellular protein transmembrane transport"/>
    <property type="evidence" value="ECO:0007669"/>
    <property type="project" value="UniProtKB-UniRule"/>
</dbReference>
<comment type="subcellular location">
    <subcellularLocation>
        <location evidence="9">Cell membrane</location>
        <topology evidence="9">Single-pass membrane protein</topology>
    </subcellularLocation>
    <subcellularLocation>
        <location evidence="1">Membrane</location>
    </subcellularLocation>
</comment>
<sequence length="61" mass="7248">MVSRLTSYFRESQLELKRVNWPTRQETVRLTSMVIGLSLIFAVFLGILDMVFNYILVQYFI</sequence>
<dbReference type="STRING" id="1619013.UT41_C0001G0287"/>
<dbReference type="EMBL" id="LBWR01000001">
    <property type="protein sequence ID" value="KKR12743.1"/>
    <property type="molecule type" value="Genomic_DNA"/>
</dbReference>
<evidence type="ECO:0000256" key="4">
    <source>
        <dbReference type="ARBA" id="ARBA00022692"/>
    </source>
</evidence>
<dbReference type="GO" id="GO:0008320">
    <property type="term" value="F:protein transmembrane transporter activity"/>
    <property type="evidence" value="ECO:0007669"/>
    <property type="project" value="UniProtKB-UniRule"/>
</dbReference>
<keyword evidence="7 9" id="KW-0811">Translocation</keyword>
<keyword evidence="8 9" id="KW-0472">Membrane</keyword>
<accession>A0A0G0NB97</accession>
<dbReference type="GO" id="GO:0043952">
    <property type="term" value="P:protein transport by the Sec complex"/>
    <property type="evidence" value="ECO:0007669"/>
    <property type="project" value="UniProtKB-UniRule"/>
</dbReference>
<organism evidence="10 11">
    <name type="scientific">Candidatus Wolfebacteria bacterium GW2011_GWC2_39_22</name>
    <dbReference type="NCBI Taxonomy" id="1619013"/>
    <lineage>
        <taxon>Bacteria</taxon>
        <taxon>Candidatus Wolfeibacteriota</taxon>
    </lineage>
</organism>
<dbReference type="Pfam" id="PF00584">
    <property type="entry name" value="SecE"/>
    <property type="match status" value="1"/>
</dbReference>
<gene>
    <name evidence="9" type="primary">secE</name>
    <name evidence="10" type="ORF">UT41_C0001G0287</name>
</gene>
<dbReference type="NCBIfam" id="TIGR00964">
    <property type="entry name" value="secE_bact"/>
    <property type="match status" value="1"/>
</dbReference>
<dbReference type="GO" id="GO:0005886">
    <property type="term" value="C:plasma membrane"/>
    <property type="evidence" value="ECO:0007669"/>
    <property type="project" value="UniProtKB-SubCell"/>
</dbReference>
<evidence type="ECO:0000256" key="2">
    <source>
        <dbReference type="ARBA" id="ARBA00022448"/>
    </source>
</evidence>
<comment type="caution">
    <text evidence="10">The sequence shown here is derived from an EMBL/GenBank/DDBJ whole genome shotgun (WGS) entry which is preliminary data.</text>
</comment>
<keyword evidence="5 9" id="KW-0653">Protein transport</keyword>
<evidence type="ECO:0000256" key="9">
    <source>
        <dbReference type="HAMAP-Rule" id="MF_00422"/>
    </source>
</evidence>
<comment type="similarity">
    <text evidence="9">Belongs to the SecE/SEC61-gamma family.</text>
</comment>
<evidence type="ECO:0000256" key="7">
    <source>
        <dbReference type="ARBA" id="ARBA00023010"/>
    </source>
</evidence>
<evidence type="ECO:0000256" key="5">
    <source>
        <dbReference type="ARBA" id="ARBA00022927"/>
    </source>
</evidence>
<dbReference type="Gene3D" id="1.20.5.1030">
    <property type="entry name" value="Preprotein translocase secy subunit"/>
    <property type="match status" value="1"/>
</dbReference>
<dbReference type="PANTHER" id="PTHR33910:SF1">
    <property type="entry name" value="PROTEIN TRANSLOCASE SUBUNIT SECE"/>
    <property type="match status" value="1"/>
</dbReference>
<proteinExistence type="inferred from homology"/>
<dbReference type="GO" id="GO:0009306">
    <property type="term" value="P:protein secretion"/>
    <property type="evidence" value="ECO:0007669"/>
    <property type="project" value="UniProtKB-UniRule"/>
</dbReference>
<evidence type="ECO:0000256" key="8">
    <source>
        <dbReference type="ARBA" id="ARBA00023136"/>
    </source>
</evidence>
<feature type="transmembrane region" description="Helical" evidence="9">
    <location>
        <begin position="34"/>
        <end position="56"/>
    </location>
</feature>
<reference evidence="10 11" key="1">
    <citation type="journal article" date="2015" name="Nature">
        <title>rRNA introns, odd ribosomes, and small enigmatic genomes across a large radiation of phyla.</title>
        <authorList>
            <person name="Brown C.T."/>
            <person name="Hug L.A."/>
            <person name="Thomas B.C."/>
            <person name="Sharon I."/>
            <person name="Castelle C.J."/>
            <person name="Singh A."/>
            <person name="Wilkins M.J."/>
            <person name="Williams K.H."/>
            <person name="Banfield J.F."/>
        </authorList>
    </citation>
    <scope>NUCLEOTIDE SEQUENCE [LARGE SCALE GENOMIC DNA]</scope>
</reference>
<keyword evidence="2 9" id="KW-0813">Transport</keyword>
<dbReference type="PROSITE" id="PS01067">
    <property type="entry name" value="SECE_SEC61G"/>
    <property type="match status" value="1"/>
</dbReference>
<dbReference type="HAMAP" id="MF_00422">
    <property type="entry name" value="SecE"/>
    <property type="match status" value="1"/>
</dbReference>